<dbReference type="PROSITE" id="PS51779">
    <property type="entry name" value="POTRA"/>
    <property type="match status" value="1"/>
</dbReference>
<dbReference type="InterPro" id="IPR013686">
    <property type="entry name" value="Polypept-transport_assoc_ShlB"/>
</dbReference>
<keyword evidence="8" id="KW-0998">Cell outer membrane</keyword>
<dbReference type="EMBL" id="JPWI01000011">
    <property type="protein sequence ID" value="RCK43947.1"/>
    <property type="molecule type" value="Genomic_DNA"/>
</dbReference>
<evidence type="ECO:0000256" key="4">
    <source>
        <dbReference type="ARBA" id="ARBA00022452"/>
    </source>
</evidence>
<evidence type="ECO:0000313" key="12">
    <source>
        <dbReference type="Proteomes" id="UP000252255"/>
    </source>
</evidence>
<dbReference type="GO" id="GO:0009279">
    <property type="term" value="C:cell outer membrane"/>
    <property type="evidence" value="ECO:0007669"/>
    <property type="project" value="UniProtKB-SubCell"/>
</dbReference>
<evidence type="ECO:0000256" key="3">
    <source>
        <dbReference type="ARBA" id="ARBA00022448"/>
    </source>
</evidence>
<dbReference type="PANTHER" id="PTHR34597">
    <property type="entry name" value="SLR1661 PROTEIN"/>
    <property type="match status" value="1"/>
</dbReference>
<comment type="subcellular location">
    <subcellularLocation>
        <location evidence="1">Cell outer membrane</location>
    </subcellularLocation>
</comment>
<evidence type="ECO:0000256" key="9">
    <source>
        <dbReference type="SAM" id="MobiDB-lite"/>
    </source>
</evidence>
<dbReference type="Proteomes" id="UP000252255">
    <property type="component" value="Unassembled WGS sequence"/>
</dbReference>
<name>A0A367WRD7_9PROT</name>
<dbReference type="GO" id="GO:0046819">
    <property type="term" value="P:protein secretion by the type V secretion system"/>
    <property type="evidence" value="ECO:0007669"/>
    <property type="project" value="TreeGrafter"/>
</dbReference>
<dbReference type="Gene3D" id="2.40.160.50">
    <property type="entry name" value="membrane protein fhac: a member of the omp85/tpsb transporter family"/>
    <property type="match status" value="1"/>
</dbReference>
<dbReference type="Gene3D" id="3.10.20.310">
    <property type="entry name" value="membrane protein fhac"/>
    <property type="match status" value="1"/>
</dbReference>
<keyword evidence="3" id="KW-0813">Transport</keyword>
<organism evidence="11 12">
    <name type="scientific">Thalassospira profundimaris</name>
    <dbReference type="NCBI Taxonomy" id="502049"/>
    <lineage>
        <taxon>Bacteria</taxon>
        <taxon>Pseudomonadati</taxon>
        <taxon>Pseudomonadota</taxon>
        <taxon>Alphaproteobacteria</taxon>
        <taxon>Rhodospirillales</taxon>
        <taxon>Thalassospiraceae</taxon>
        <taxon>Thalassospira</taxon>
    </lineage>
</organism>
<gene>
    <name evidence="11" type="ORF">TH30_16410</name>
</gene>
<evidence type="ECO:0000256" key="7">
    <source>
        <dbReference type="ARBA" id="ARBA00023136"/>
    </source>
</evidence>
<evidence type="ECO:0000259" key="10">
    <source>
        <dbReference type="PROSITE" id="PS51779"/>
    </source>
</evidence>
<evidence type="ECO:0000256" key="6">
    <source>
        <dbReference type="ARBA" id="ARBA00022927"/>
    </source>
</evidence>
<dbReference type="Pfam" id="PF08479">
    <property type="entry name" value="POTRA_2"/>
    <property type="match status" value="1"/>
</dbReference>
<dbReference type="PANTHER" id="PTHR34597:SF1">
    <property type="entry name" value="HEME_HEMOPEXIN TRANSPORTER PROTEIN HUXB"/>
    <property type="match status" value="1"/>
</dbReference>
<dbReference type="AlphaFoldDB" id="A0A367WRD7"/>
<comment type="caution">
    <text evidence="11">The sequence shown here is derived from an EMBL/GenBank/DDBJ whole genome shotgun (WGS) entry which is preliminary data.</text>
</comment>
<keyword evidence="7" id="KW-0472">Membrane</keyword>
<dbReference type="InterPro" id="IPR034746">
    <property type="entry name" value="POTRA"/>
</dbReference>
<comment type="similarity">
    <text evidence="2">Belongs to the TPS (TC 1.B.20) family.</text>
</comment>
<evidence type="ECO:0000256" key="5">
    <source>
        <dbReference type="ARBA" id="ARBA00022692"/>
    </source>
</evidence>
<reference evidence="11 12" key="1">
    <citation type="submission" date="2014-07" db="EMBL/GenBank/DDBJ databases">
        <title>Draft genome sequence of Thalassospira profundimaris PR54-5.</title>
        <authorList>
            <person name="Lai Q."/>
            <person name="Shao Z."/>
        </authorList>
    </citation>
    <scope>NUCLEOTIDE SEQUENCE [LARGE SCALE GENOMIC DNA]</scope>
    <source>
        <strain evidence="11 12">PR54-5</strain>
    </source>
</reference>
<feature type="region of interest" description="Disordered" evidence="9">
    <location>
        <begin position="1"/>
        <end position="42"/>
    </location>
</feature>
<dbReference type="InterPro" id="IPR005565">
    <property type="entry name" value="Hemolysn_activator_HlyB_C"/>
</dbReference>
<evidence type="ECO:0000256" key="2">
    <source>
        <dbReference type="ARBA" id="ARBA00009055"/>
    </source>
</evidence>
<keyword evidence="4" id="KW-1134">Transmembrane beta strand</keyword>
<protein>
    <recommendedName>
        <fullName evidence="10">POTRA domain-containing protein</fullName>
    </recommendedName>
</protein>
<proteinExistence type="inferred from homology"/>
<evidence type="ECO:0000256" key="1">
    <source>
        <dbReference type="ARBA" id="ARBA00004442"/>
    </source>
</evidence>
<dbReference type="InterPro" id="IPR051544">
    <property type="entry name" value="TPS_OM_transporter"/>
</dbReference>
<evidence type="ECO:0000256" key="8">
    <source>
        <dbReference type="ARBA" id="ARBA00023237"/>
    </source>
</evidence>
<dbReference type="Pfam" id="PF03865">
    <property type="entry name" value="ShlB"/>
    <property type="match status" value="1"/>
</dbReference>
<sequence>MNAGTIQKLSRPERPIVPKQDNDSLALDRPVQSESAIGTSQKDHRSVEIKSLVFIGNSTISSEELSRELAPYLERPLTISELGQLTDAASGIYHKAGYNLARVVIPPQDIVNGTLQLIVLEGRLASNGIEISDLSEGRISIDRLQNILSTQINPADPVQRQSYERALYLLELLPGVTIRSFLYPGDEVGTTRLLVEAYTTPVMSGVIAADNHGSRATGTNRVSGYGVVENATGKFERIELNASATGPGTKYIAGRVEVPVGTDGLSFGATGEVLGYEEIDEFDSGDEHGYGWSTGVFATYPVYLDALNAHFAHGSLNHHNQIDKGNVIGREEQNIENIDLELRGATNWQDHKLAHTSYRLFGNAGAVDFEDGTDELGANGGFAVFGIELSHQQPIHGPFSSRHDLGGQIATSNLNGLFKCYAGGPDSNRGYPVGAVAADECITFNNELLYNVPTPDLNTNWQFGVFVDLARTRENADPVRGQNNDLDTLVSSGLSMQASWGTYGLLRAALGRQFNDTKQRERTGMDDDRRDAHYRGWLQFALYF</sequence>
<feature type="compositionally biased region" description="Basic and acidic residues" evidence="9">
    <location>
        <begin position="10"/>
        <end position="22"/>
    </location>
</feature>
<feature type="domain" description="POTRA" evidence="10">
    <location>
        <begin position="47"/>
        <end position="122"/>
    </location>
</feature>
<keyword evidence="5" id="KW-0812">Transmembrane</keyword>
<dbReference type="GO" id="GO:0008320">
    <property type="term" value="F:protein transmembrane transporter activity"/>
    <property type="evidence" value="ECO:0007669"/>
    <property type="project" value="TreeGrafter"/>
</dbReference>
<dbReference type="GO" id="GO:0098046">
    <property type="term" value="C:type V protein secretion system complex"/>
    <property type="evidence" value="ECO:0007669"/>
    <property type="project" value="TreeGrafter"/>
</dbReference>
<evidence type="ECO:0000313" key="11">
    <source>
        <dbReference type="EMBL" id="RCK43947.1"/>
    </source>
</evidence>
<keyword evidence="6" id="KW-0653">Protein transport</keyword>
<accession>A0A367WRD7</accession>